<evidence type="ECO:0000313" key="2">
    <source>
        <dbReference type="EMBL" id="GMH00190.1"/>
    </source>
</evidence>
<dbReference type="Proteomes" id="UP001279734">
    <property type="component" value="Unassembled WGS sequence"/>
</dbReference>
<comment type="caution">
    <text evidence="2">The sequence shown here is derived from an EMBL/GenBank/DDBJ whole genome shotgun (WGS) entry which is preliminary data.</text>
</comment>
<reference evidence="2" key="1">
    <citation type="submission" date="2023-05" db="EMBL/GenBank/DDBJ databases">
        <title>Nepenthes gracilis genome sequencing.</title>
        <authorList>
            <person name="Fukushima K."/>
        </authorList>
    </citation>
    <scope>NUCLEOTIDE SEQUENCE</scope>
    <source>
        <strain evidence="2">SING2019-196</strain>
    </source>
</reference>
<feature type="compositionally biased region" description="Polar residues" evidence="1">
    <location>
        <begin position="112"/>
        <end position="121"/>
    </location>
</feature>
<evidence type="ECO:0000313" key="3">
    <source>
        <dbReference type="Proteomes" id="UP001279734"/>
    </source>
</evidence>
<proteinExistence type="predicted"/>
<dbReference type="AlphaFoldDB" id="A0AAD3P776"/>
<dbReference type="EMBL" id="BSYO01000002">
    <property type="protein sequence ID" value="GMH00190.1"/>
    <property type="molecule type" value="Genomic_DNA"/>
</dbReference>
<keyword evidence="3" id="KW-1185">Reference proteome</keyword>
<name>A0AAD3P776_NEPGR</name>
<dbReference type="PANTHER" id="PTHR47850:SF1">
    <property type="entry name" value="F-BOX_KELCH-REPEAT PROTEIN OR23"/>
    <property type="match status" value="1"/>
</dbReference>
<protein>
    <submittedName>
        <fullName evidence="2">Uncharacterized protein</fullName>
    </submittedName>
</protein>
<evidence type="ECO:0000256" key="1">
    <source>
        <dbReference type="SAM" id="MobiDB-lite"/>
    </source>
</evidence>
<organism evidence="2 3">
    <name type="scientific">Nepenthes gracilis</name>
    <name type="common">Slender pitcher plant</name>
    <dbReference type="NCBI Taxonomy" id="150966"/>
    <lineage>
        <taxon>Eukaryota</taxon>
        <taxon>Viridiplantae</taxon>
        <taxon>Streptophyta</taxon>
        <taxon>Embryophyta</taxon>
        <taxon>Tracheophyta</taxon>
        <taxon>Spermatophyta</taxon>
        <taxon>Magnoliopsida</taxon>
        <taxon>eudicotyledons</taxon>
        <taxon>Gunneridae</taxon>
        <taxon>Pentapetalae</taxon>
        <taxon>Caryophyllales</taxon>
        <taxon>Nepenthaceae</taxon>
        <taxon>Nepenthes</taxon>
    </lineage>
</organism>
<sequence>MPCFRAGCAGFVVGSGEEREFWVMGGYGESRTMLGLFPMDEYYRDAVVMKLKDGGRSRAKGKLYHSFGFVALNSELFVMTLQGVDAQITREIAREILSLPSNLPPREEDLRSSVQRPSSAL</sequence>
<feature type="region of interest" description="Disordered" evidence="1">
    <location>
        <begin position="102"/>
        <end position="121"/>
    </location>
</feature>
<gene>
    <name evidence="2" type="ORF">Nepgr_002029</name>
</gene>
<dbReference type="PANTHER" id="PTHR47850">
    <property type="entry name" value="F-BOX/KELCH-REPEAT PROTEIN OR23"/>
    <property type="match status" value="1"/>
</dbReference>
<accession>A0AAD3P776</accession>